<sequence>MEHDTRIVDFRPFENSCVRYWPNHTTILSLRLSVQDTAGPQVVDSGTALQTAKQRKGKERVKGKSLPKQNRKLRTEGGCLGNGGIAIEVSRAPERLIMIISLSLSLN</sequence>
<evidence type="ECO:0000256" key="1">
    <source>
        <dbReference type="SAM" id="MobiDB-lite"/>
    </source>
</evidence>
<dbReference type="Proteomes" id="UP000887159">
    <property type="component" value="Unassembled WGS sequence"/>
</dbReference>
<evidence type="ECO:0000313" key="2">
    <source>
        <dbReference type="EMBL" id="GFY31795.1"/>
    </source>
</evidence>
<evidence type="ECO:0000313" key="3">
    <source>
        <dbReference type="Proteomes" id="UP000887159"/>
    </source>
</evidence>
<reference evidence="2" key="1">
    <citation type="submission" date="2020-08" db="EMBL/GenBank/DDBJ databases">
        <title>Multicomponent nature underlies the extraordinary mechanical properties of spider dragline silk.</title>
        <authorList>
            <person name="Kono N."/>
            <person name="Nakamura H."/>
            <person name="Mori M."/>
            <person name="Yoshida Y."/>
            <person name="Ohtoshi R."/>
            <person name="Malay A.D."/>
            <person name="Moran D.A.P."/>
            <person name="Tomita M."/>
            <person name="Numata K."/>
            <person name="Arakawa K."/>
        </authorList>
    </citation>
    <scope>NUCLEOTIDE SEQUENCE</scope>
</reference>
<gene>
    <name evidence="2" type="ORF">TNCV_4201041</name>
</gene>
<dbReference type="AlphaFoldDB" id="A0A8X6WBQ2"/>
<proteinExistence type="predicted"/>
<comment type="caution">
    <text evidence="2">The sequence shown here is derived from an EMBL/GenBank/DDBJ whole genome shotgun (WGS) entry which is preliminary data.</text>
</comment>
<accession>A0A8X6WBQ2</accession>
<keyword evidence="3" id="KW-1185">Reference proteome</keyword>
<feature type="compositionally biased region" description="Basic residues" evidence="1">
    <location>
        <begin position="53"/>
        <end position="72"/>
    </location>
</feature>
<organism evidence="2 3">
    <name type="scientific">Trichonephila clavipes</name>
    <name type="common">Golden silk orbweaver</name>
    <name type="synonym">Nephila clavipes</name>
    <dbReference type="NCBI Taxonomy" id="2585209"/>
    <lineage>
        <taxon>Eukaryota</taxon>
        <taxon>Metazoa</taxon>
        <taxon>Ecdysozoa</taxon>
        <taxon>Arthropoda</taxon>
        <taxon>Chelicerata</taxon>
        <taxon>Arachnida</taxon>
        <taxon>Araneae</taxon>
        <taxon>Araneomorphae</taxon>
        <taxon>Entelegynae</taxon>
        <taxon>Araneoidea</taxon>
        <taxon>Nephilidae</taxon>
        <taxon>Trichonephila</taxon>
    </lineage>
</organism>
<name>A0A8X6WBQ2_TRICX</name>
<protein>
    <submittedName>
        <fullName evidence="2">Uncharacterized protein</fullName>
    </submittedName>
</protein>
<dbReference type="EMBL" id="BMAU01021400">
    <property type="protein sequence ID" value="GFY31795.1"/>
    <property type="molecule type" value="Genomic_DNA"/>
</dbReference>
<feature type="region of interest" description="Disordered" evidence="1">
    <location>
        <begin position="45"/>
        <end position="74"/>
    </location>
</feature>